<comment type="similarity">
    <text evidence="2">Belongs to the TAF12 family.</text>
</comment>
<dbReference type="OrthoDB" id="2193432at2759"/>
<dbReference type="GO" id="GO:0000124">
    <property type="term" value="C:SAGA complex"/>
    <property type="evidence" value="ECO:0007669"/>
    <property type="project" value="InterPro"/>
</dbReference>
<keyword evidence="8" id="KW-1185">Reference proteome</keyword>
<dbReference type="AlphaFoldDB" id="A0A4P9W624"/>
<dbReference type="InterPro" id="IPR009072">
    <property type="entry name" value="Histone-fold"/>
</dbReference>
<keyword evidence="3" id="KW-0805">Transcription regulation</keyword>
<comment type="subcellular location">
    <subcellularLocation>
        <location evidence="1">Nucleus</location>
    </subcellularLocation>
</comment>
<evidence type="ECO:0000259" key="6">
    <source>
        <dbReference type="Pfam" id="PF03847"/>
    </source>
</evidence>
<reference evidence="8" key="1">
    <citation type="journal article" date="2018" name="Nat. Microbiol.">
        <title>Leveraging single-cell genomics to expand the fungal tree of life.</title>
        <authorList>
            <person name="Ahrendt S.R."/>
            <person name="Quandt C.A."/>
            <person name="Ciobanu D."/>
            <person name="Clum A."/>
            <person name="Salamov A."/>
            <person name="Andreopoulos B."/>
            <person name="Cheng J.F."/>
            <person name="Woyke T."/>
            <person name="Pelin A."/>
            <person name="Henrissat B."/>
            <person name="Reynolds N.K."/>
            <person name="Benny G.L."/>
            <person name="Smith M.E."/>
            <person name="James T.Y."/>
            <person name="Grigoriev I.V."/>
        </authorList>
    </citation>
    <scope>NUCLEOTIDE SEQUENCE [LARGE SCALE GENOMIC DNA]</scope>
</reference>
<organism evidence="7 8">
    <name type="scientific">Blyttiomyces helicus</name>
    <dbReference type="NCBI Taxonomy" id="388810"/>
    <lineage>
        <taxon>Eukaryota</taxon>
        <taxon>Fungi</taxon>
        <taxon>Fungi incertae sedis</taxon>
        <taxon>Chytridiomycota</taxon>
        <taxon>Chytridiomycota incertae sedis</taxon>
        <taxon>Chytridiomycetes</taxon>
        <taxon>Chytridiomycetes incertae sedis</taxon>
        <taxon>Blyttiomyces</taxon>
    </lineage>
</organism>
<protein>
    <recommendedName>
        <fullName evidence="6">Transcription initiation factor TFIID subunit 12 domain-containing protein</fullName>
    </recommendedName>
</protein>
<evidence type="ECO:0000313" key="7">
    <source>
        <dbReference type="EMBL" id="RKO86200.1"/>
    </source>
</evidence>
<dbReference type="PANTHER" id="PTHR12264:SF21">
    <property type="entry name" value="TRANSCRIPTION INITIATION FACTOR TFIID SUBUNIT 12"/>
    <property type="match status" value="1"/>
</dbReference>
<proteinExistence type="inferred from homology"/>
<evidence type="ECO:0000256" key="4">
    <source>
        <dbReference type="ARBA" id="ARBA00023163"/>
    </source>
</evidence>
<accession>A0A4P9W624</accession>
<dbReference type="GO" id="GO:0003677">
    <property type="term" value="F:DNA binding"/>
    <property type="evidence" value="ECO:0007669"/>
    <property type="project" value="TreeGrafter"/>
</dbReference>
<dbReference type="EMBL" id="KZ998395">
    <property type="protein sequence ID" value="RKO86200.1"/>
    <property type="molecule type" value="Genomic_DNA"/>
</dbReference>
<dbReference type="Pfam" id="PF03847">
    <property type="entry name" value="TFIID_20kDa"/>
    <property type="match status" value="1"/>
</dbReference>
<feature type="domain" description="Transcription initiation factor TFIID subunit 12" evidence="6">
    <location>
        <begin position="8"/>
        <end position="69"/>
    </location>
</feature>
<dbReference type="InterPro" id="IPR003228">
    <property type="entry name" value="TFIID_TAF12_dom"/>
</dbReference>
<dbReference type="PANTHER" id="PTHR12264">
    <property type="entry name" value="TRANSCRIPTION INITIATION FACTOR TFIID SUBUNIT 12"/>
    <property type="match status" value="1"/>
</dbReference>
<keyword evidence="4" id="KW-0804">Transcription</keyword>
<keyword evidence="5" id="KW-0539">Nucleus</keyword>
<gene>
    <name evidence="7" type="ORF">BDK51DRAFT_24082</name>
</gene>
<dbReference type="GO" id="GO:0005669">
    <property type="term" value="C:transcription factor TFIID complex"/>
    <property type="evidence" value="ECO:0007669"/>
    <property type="project" value="InterPro"/>
</dbReference>
<dbReference type="GO" id="GO:0017025">
    <property type="term" value="F:TBP-class protein binding"/>
    <property type="evidence" value="ECO:0007669"/>
    <property type="project" value="TreeGrafter"/>
</dbReference>
<evidence type="ECO:0000256" key="3">
    <source>
        <dbReference type="ARBA" id="ARBA00023015"/>
    </source>
</evidence>
<dbReference type="SUPFAM" id="SSF47113">
    <property type="entry name" value="Histone-fold"/>
    <property type="match status" value="1"/>
</dbReference>
<dbReference type="Proteomes" id="UP000269721">
    <property type="component" value="Unassembled WGS sequence"/>
</dbReference>
<dbReference type="InterPro" id="IPR037794">
    <property type="entry name" value="TAF12"/>
</dbReference>
<evidence type="ECO:0000256" key="1">
    <source>
        <dbReference type="ARBA" id="ARBA00004123"/>
    </source>
</evidence>
<dbReference type="GO" id="GO:0051123">
    <property type="term" value="P:RNA polymerase II preinitiation complex assembly"/>
    <property type="evidence" value="ECO:0007669"/>
    <property type="project" value="TreeGrafter"/>
</dbReference>
<dbReference type="Gene3D" id="1.10.20.10">
    <property type="entry name" value="Histone, subunit A"/>
    <property type="match status" value="1"/>
</dbReference>
<name>A0A4P9W624_9FUNG</name>
<dbReference type="GO" id="GO:0046982">
    <property type="term" value="F:protein heterodimerization activity"/>
    <property type="evidence" value="ECO:0007669"/>
    <property type="project" value="InterPro"/>
</dbReference>
<dbReference type="CDD" id="cd07981">
    <property type="entry name" value="HFD_TAF12"/>
    <property type="match status" value="1"/>
</dbReference>
<sequence>MSRLPVVSKENMRALVASVDPSGKLDIGVDDMLLEIADNFIRTLTEQACKLAKHRKSDVLDVKDAQLPLGETDDQS</sequence>
<evidence type="ECO:0000256" key="5">
    <source>
        <dbReference type="ARBA" id="ARBA00023242"/>
    </source>
</evidence>
<evidence type="ECO:0000256" key="2">
    <source>
        <dbReference type="ARBA" id="ARBA00007530"/>
    </source>
</evidence>
<evidence type="ECO:0000313" key="8">
    <source>
        <dbReference type="Proteomes" id="UP000269721"/>
    </source>
</evidence>